<gene>
    <name evidence="2" type="ORF">N7460_009638</name>
</gene>
<keyword evidence="1" id="KW-0812">Transmembrane</keyword>
<evidence type="ECO:0000313" key="2">
    <source>
        <dbReference type="EMBL" id="KAJ6035463.1"/>
    </source>
</evidence>
<keyword evidence="1" id="KW-0472">Membrane</keyword>
<dbReference type="Proteomes" id="UP001219568">
    <property type="component" value="Unassembled WGS sequence"/>
</dbReference>
<dbReference type="EMBL" id="JAQJZL010000010">
    <property type="protein sequence ID" value="KAJ6035463.1"/>
    <property type="molecule type" value="Genomic_DNA"/>
</dbReference>
<reference evidence="2" key="2">
    <citation type="submission" date="2023-01" db="EMBL/GenBank/DDBJ databases">
        <authorList>
            <person name="Petersen C."/>
        </authorList>
    </citation>
    <scope>NUCLEOTIDE SEQUENCE</scope>
    <source>
        <strain evidence="2">IBT 15450</strain>
    </source>
</reference>
<organism evidence="2 3">
    <name type="scientific">Penicillium canescens</name>
    <dbReference type="NCBI Taxonomy" id="5083"/>
    <lineage>
        <taxon>Eukaryota</taxon>
        <taxon>Fungi</taxon>
        <taxon>Dikarya</taxon>
        <taxon>Ascomycota</taxon>
        <taxon>Pezizomycotina</taxon>
        <taxon>Eurotiomycetes</taxon>
        <taxon>Eurotiomycetidae</taxon>
        <taxon>Eurotiales</taxon>
        <taxon>Aspergillaceae</taxon>
        <taxon>Penicillium</taxon>
    </lineage>
</organism>
<sequence>MQVRTLPAPVAQVTLAIQATMVLHTVHIILMAVALGFSHTGIKSIHPAPILGQKILFTIIHPAIGILSNLGTLPTHHQGLEMDLALLALLA</sequence>
<dbReference type="AlphaFoldDB" id="A0AAD6I8K6"/>
<keyword evidence="1" id="KW-1133">Transmembrane helix</keyword>
<evidence type="ECO:0000313" key="3">
    <source>
        <dbReference type="Proteomes" id="UP001219568"/>
    </source>
</evidence>
<name>A0AAD6I8K6_PENCN</name>
<evidence type="ECO:0000256" key="1">
    <source>
        <dbReference type="SAM" id="Phobius"/>
    </source>
</evidence>
<feature type="transmembrane region" description="Helical" evidence="1">
    <location>
        <begin position="15"/>
        <end position="37"/>
    </location>
</feature>
<reference evidence="2" key="1">
    <citation type="journal article" date="2023" name="IMA Fungus">
        <title>Comparative genomic study of the Penicillium genus elucidates a diverse pangenome and 15 lateral gene transfer events.</title>
        <authorList>
            <person name="Petersen C."/>
            <person name="Sorensen T."/>
            <person name="Nielsen M.R."/>
            <person name="Sondergaard T.E."/>
            <person name="Sorensen J.L."/>
            <person name="Fitzpatrick D.A."/>
            <person name="Frisvad J.C."/>
            <person name="Nielsen K.L."/>
        </authorList>
    </citation>
    <scope>NUCLEOTIDE SEQUENCE</scope>
    <source>
        <strain evidence="2">IBT 15450</strain>
    </source>
</reference>
<proteinExistence type="predicted"/>
<protein>
    <submittedName>
        <fullName evidence="2">Uncharacterized protein</fullName>
    </submittedName>
</protein>
<accession>A0AAD6I8K6</accession>
<keyword evidence="3" id="KW-1185">Reference proteome</keyword>
<comment type="caution">
    <text evidence="2">The sequence shown here is derived from an EMBL/GenBank/DDBJ whole genome shotgun (WGS) entry which is preliminary data.</text>
</comment>